<proteinExistence type="inferred from homology"/>
<evidence type="ECO:0000313" key="3">
    <source>
        <dbReference type="EMBL" id="THF73253.1"/>
    </source>
</evidence>
<dbReference type="Pfam" id="PF01910">
    <property type="entry name" value="Thiamine_BP"/>
    <property type="match status" value="1"/>
</dbReference>
<dbReference type="Gene3D" id="3.30.70.930">
    <property type="match status" value="1"/>
</dbReference>
<dbReference type="AlphaFoldDB" id="A0A4S4BGA7"/>
<dbReference type="SUPFAM" id="SSF89957">
    <property type="entry name" value="MTH1187/YkoF-like"/>
    <property type="match status" value="1"/>
</dbReference>
<sequence length="101" mass="10922">MAQALLSIQILPKLKQGDTDVIPYVDRAIGIIKESGVPYRVGPMETTMEGDLDTLLDIVKKMNAEMFELGSPSVLSQIKLSVDGGGNASMARLLQKYPDGK</sequence>
<feature type="domain" description="Thiamine-binding protein" evidence="2">
    <location>
        <begin position="7"/>
        <end position="96"/>
    </location>
</feature>
<dbReference type="OrthoDB" id="5886358at2"/>
<dbReference type="InterPro" id="IPR051614">
    <property type="entry name" value="UPF0045_domain"/>
</dbReference>
<dbReference type="RefSeq" id="WP_136373516.1">
    <property type="nucleotide sequence ID" value="NZ_SSOB01000059.1"/>
</dbReference>
<accession>A0A4S4BGA7</accession>
<dbReference type="GO" id="GO:0005829">
    <property type="term" value="C:cytosol"/>
    <property type="evidence" value="ECO:0007669"/>
    <property type="project" value="TreeGrafter"/>
</dbReference>
<dbReference type="PANTHER" id="PTHR33777:SF1">
    <property type="entry name" value="UPF0045 PROTEIN ECM15"/>
    <property type="match status" value="1"/>
</dbReference>
<dbReference type="PANTHER" id="PTHR33777">
    <property type="entry name" value="UPF0045 PROTEIN ECM15"/>
    <property type="match status" value="1"/>
</dbReference>
<evidence type="ECO:0000256" key="1">
    <source>
        <dbReference type="ARBA" id="ARBA00010272"/>
    </source>
</evidence>
<evidence type="ECO:0000259" key="2">
    <source>
        <dbReference type="Pfam" id="PF01910"/>
    </source>
</evidence>
<reference evidence="3 4" key="1">
    <citation type="submission" date="2019-04" db="EMBL/GenBank/DDBJ databases">
        <title>Cohnella sp. nov. isolated from preserved vegetables.</title>
        <authorList>
            <person name="Lin S.-Y."/>
            <person name="Hung M.-H."/>
            <person name="Young C.-C."/>
        </authorList>
    </citation>
    <scope>NUCLEOTIDE SEQUENCE [LARGE SCALE GENOMIC DNA]</scope>
    <source>
        <strain evidence="3 4">CC-MHH1044</strain>
    </source>
</reference>
<comment type="caution">
    <text evidence="3">The sequence shown here is derived from an EMBL/GenBank/DDBJ whole genome shotgun (WGS) entry which is preliminary data.</text>
</comment>
<dbReference type="InterPro" id="IPR029756">
    <property type="entry name" value="MTH1187/YkoF-like"/>
</dbReference>
<keyword evidence="4" id="KW-1185">Reference proteome</keyword>
<gene>
    <name evidence="3" type="ORF">E6C55_29955</name>
</gene>
<protein>
    <submittedName>
        <fullName evidence="3">Thiamine-binding protein</fullName>
    </submittedName>
</protein>
<dbReference type="Proteomes" id="UP000310636">
    <property type="component" value="Unassembled WGS sequence"/>
</dbReference>
<comment type="similarity">
    <text evidence="1">Belongs to the UPF0045 family.</text>
</comment>
<evidence type="ECO:0000313" key="4">
    <source>
        <dbReference type="Proteomes" id="UP000310636"/>
    </source>
</evidence>
<dbReference type="InterPro" id="IPR002767">
    <property type="entry name" value="Thiamine_BP"/>
</dbReference>
<name>A0A4S4BGA7_9BACL</name>
<dbReference type="EMBL" id="SSOB01000059">
    <property type="protein sequence ID" value="THF73253.1"/>
    <property type="molecule type" value="Genomic_DNA"/>
</dbReference>
<organism evidence="3 4">
    <name type="scientific">Cohnella fermenti</name>
    <dbReference type="NCBI Taxonomy" id="2565925"/>
    <lineage>
        <taxon>Bacteria</taxon>
        <taxon>Bacillati</taxon>
        <taxon>Bacillota</taxon>
        <taxon>Bacilli</taxon>
        <taxon>Bacillales</taxon>
        <taxon>Paenibacillaceae</taxon>
        <taxon>Cohnella</taxon>
    </lineage>
</organism>